<keyword evidence="1" id="KW-0812">Transmembrane</keyword>
<dbReference type="Proteomes" id="UP001217089">
    <property type="component" value="Unassembled WGS sequence"/>
</dbReference>
<name>A0ABQ9EH52_TEGGR</name>
<sequence length="135" mass="15604">MIKIKTMPKIQSNAHDRNELSIYLKLFTLTGITWLLQVVDSFFIVSALSYIVVILNGFQGLFIFISYTCNRRVIKLYRERFFKSDYSISSSTHSSSLTRSTHVNTISSTDSPKITQQNMCDNIDLKLLNTEEHDR</sequence>
<dbReference type="PANTHER" id="PTHR45902:SF1">
    <property type="entry name" value="LATROPHILIN RECEPTOR-LIKE PROTEIN A"/>
    <property type="match status" value="1"/>
</dbReference>
<evidence type="ECO:0000256" key="1">
    <source>
        <dbReference type="SAM" id="Phobius"/>
    </source>
</evidence>
<dbReference type="EMBL" id="JARBDR010000903">
    <property type="protein sequence ID" value="KAJ8304614.1"/>
    <property type="molecule type" value="Genomic_DNA"/>
</dbReference>
<comment type="caution">
    <text evidence="2">The sequence shown here is derived from an EMBL/GenBank/DDBJ whole genome shotgun (WGS) entry which is preliminary data.</text>
</comment>
<feature type="transmembrane region" description="Helical" evidence="1">
    <location>
        <begin position="20"/>
        <end position="36"/>
    </location>
</feature>
<dbReference type="Gene3D" id="1.20.1070.10">
    <property type="entry name" value="Rhodopsin 7-helix transmembrane proteins"/>
    <property type="match status" value="1"/>
</dbReference>
<accession>A0ABQ9EH52</accession>
<protein>
    <submittedName>
        <fullName evidence="2">Uncharacterized protein</fullName>
    </submittedName>
</protein>
<keyword evidence="1" id="KW-0472">Membrane</keyword>
<organism evidence="2 3">
    <name type="scientific">Tegillarca granosa</name>
    <name type="common">Malaysian cockle</name>
    <name type="synonym">Anadara granosa</name>
    <dbReference type="NCBI Taxonomy" id="220873"/>
    <lineage>
        <taxon>Eukaryota</taxon>
        <taxon>Metazoa</taxon>
        <taxon>Spiralia</taxon>
        <taxon>Lophotrochozoa</taxon>
        <taxon>Mollusca</taxon>
        <taxon>Bivalvia</taxon>
        <taxon>Autobranchia</taxon>
        <taxon>Pteriomorphia</taxon>
        <taxon>Arcoida</taxon>
        <taxon>Arcoidea</taxon>
        <taxon>Arcidae</taxon>
        <taxon>Tegillarca</taxon>
    </lineage>
</organism>
<dbReference type="PANTHER" id="PTHR45902">
    <property type="entry name" value="LATROPHILIN RECEPTOR-LIKE PROTEIN A"/>
    <property type="match status" value="1"/>
</dbReference>
<reference evidence="2 3" key="1">
    <citation type="submission" date="2022-12" db="EMBL/GenBank/DDBJ databases">
        <title>Chromosome-level genome of Tegillarca granosa.</title>
        <authorList>
            <person name="Kim J."/>
        </authorList>
    </citation>
    <scope>NUCLEOTIDE SEQUENCE [LARGE SCALE GENOMIC DNA]</scope>
    <source>
        <strain evidence="2">Teg-2019</strain>
        <tissue evidence="2">Adductor muscle</tissue>
    </source>
</reference>
<keyword evidence="1" id="KW-1133">Transmembrane helix</keyword>
<dbReference type="InterPro" id="IPR053231">
    <property type="entry name" value="GPCR_LN-TM7"/>
</dbReference>
<proteinExistence type="predicted"/>
<keyword evidence="3" id="KW-1185">Reference proteome</keyword>
<gene>
    <name evidence="2" type="ORF">KUTeg_018197</name>
</gene>
<evidence type="ECO:0000313" key="2">
    <source>
        <dbReference type="EMBL" id="KAJ8304614.1"/>
    </source>
</evidence>
<feature type="transmembrane region" description="Helical" evidence="1">
    <location>
        <begin position="42"/>
        <end position="65"/>
    </location>
</feature>
<evidence type="ECO:0000313" key="3">
    <source>
        <dbReference type="Proteomes" id="UP001217089"/>
    </source>
</evidence>